<gene>
    <name evidence="1" type="ORF">ORAREDHAP_LOCUS9745</name>
</gene>
<sequence length="98" mass="11461">MADAATGKQNQDAARDYCHQRRRDHYKSKYRTKLIKPLIIFGIQLTKFLIKSMHESIHGGLQLRDTRIHGDLKRRDTVVHSLGLPWSHKRREQGFALV</sequence>
<protein>
    <submittedName>
        <fullName evidence="1">Uncharacterized protein</fullName>
    </submittedName>
</protein>
<dbReference type="Proteomes" id="UP000507245">
    <property type="component" value="Unassembled WGS sequence"/>
</dbReference>
<evidence type="ECO:0000313" key="1">
    <source>
        <dbReference type="EMBL" id="CAB4297736.1"/>
    </source>
</evidence>
<dbReference type="AlphaFoldDB" id="A0A6J5W892"/>
<dbReference type="EMBL" id="CAEKKB010000001">
    <property type="protein sequence ID" value="CAB4297736.1"/>
    <property type="molecule type" value="Genomic_DNA"/>
</dbReference>
<proteinExistence type="predicted"/>
<organism evidence="1 2">
    <name type="scientific">Prunus armeniaca</name>
    <name type="common">Apricot</name>
    <name type="synonym">Armeniaca vulgaris</name>
    <dbReference type="NCBI Taxonomy" id="36596"/>
    <lineage>
        <taxon>Eukaryota</taxon>
        <taxon>Viridiplantae</taxon>
        <taxon>Streptophyta</taxon>
        <taxon>Embryophyta</taxon>
        <taxon>Tracheophyta</taxon>
        <taxon>Spermatophyta</taxon>
        <taxon>Magnoliopsida</taxon>
        <taxon>eudicotyledons</taxon>
        <taxon>Gunneridae</taxon>
        <taxon>Pentapetalae</taxon>
        <taxon>rosids</taxon>
        <taxon>fabids</taxon>
        <taxon>Rosales</taxon>
        <taxon>Rosaceae</taxon>
        <taxon>Amygdaloideae</taxon>
        <taxon>Amygdaleae</taxon>
        <taxon>Prunus</taxon>
    </lineage>
</organism>
<accession>A0A6J5W892</accession>
<keyword evidence="2" id="KW-1185">Reference proteome</keyword>
<reference evidence="2" key="1">
    <citation type="journal article" date="2020" name="Genome Biol.">
        <title>Gamete binning: chromosome-level and haplotype-resolved genome assembly enabled by high-throughput single-cell sequencing of gamete genomes.</title>
        <authorList>
            <person name="Campoy J.A."/>
            <person name="Sun H."/>
            <person name="Goel M."/>
            <person name="Jiao W.-B."/>
            <person name="Folz-Donahue K."/>
            <person name="Wang N."/>
            <person name="Rubio M."/>
            <person name="Liu C."/>
            <person name="Kukat C."/>
            <person name="Ruiz D."/>
            <person name="Huettel B."/>
            <person name="Schneeberger K."/>
        </authorList>
    </citation>
    <scope>NUCLEOTIDE SEQUENCE [LARGE SCALE GENOMIC DNA]</scope>
    <source>
        <strain evidence="2">cv. Rojo Pasion</strain>
    </source>
</reference>
<evidence type="ECO:0000313" key="2">
    <source>
        <dbReference type="Proteomes" id="UP000507245"/>
    </source>
</evidence>
<name>A0A6J5W892_PRUAR</name>